<evidence type="ECO:0000313" key="2">
    <source>
        <dbReference type="Proteomes" id="UP000510647"/>
    </source>
</evidence>
<evidence type="ECO:0000313" key="1">
    <source>
        <dbReference type="EMBL" id="QLQ79876.1"/>
    </source>
</evidence>
<dbReference type="AlphaFoldDB" id="A0A7H9HRW5"/>
<dbReference type="InterPro" id="IPR008551">
    <property type="entry name" value="TANGO2"/>
</dbReference>
<dbReference type="PANTHER" id="PTHR17985:SF8">
    <property type="entry name" value="TRANSPORT AND GOLGI ORGANIZATION PROTEIN 2 HOMOLOG"/>
    <property type="match status" value="1"/>
</dbReference>
<dbReference type="EMBL" id="CP059269">
    <property type="protein sequence ID" value="QLQ79876.1"/>
    <property type="molecule type" value="Genomic_DNA"/>
</dbReference>
<reference evidence="1 2" key="1">
    <citation type="submission" date="2020-06" db="EMBL/GenBank/DDBJ databases">
        <title>The yeast mating-type switching endonuclease HO is a domesticated member of an unorthodox homing genetic element family.</title>
        <authorList>
            <person name="Coughlan A.Y."/>
            <person name="Lombardi L."/>
            <person name="Braun-Galleani S."/>
            <person name="Martos A.R."/>
            <person name="Galeote V."/>
            <person name="Bigey F."/>
            <person name="Dequin S."/>
            <person name="Byrne K.P."/>
            <person name="Wolfe K.H."/>
        </authorList>
    </citation>
    <scope>NUCLEOTIDE SEQUENCE [LARGE SCALE GENOMIC DNA]</scope>
    <source>
        <strain evidence="1 2">CBS2947</strain>
    </source>
</reference>
<proteinExistence type="predicted"/>
<dbReference type="Proteomes" id="UP000510647">
    <property type="component" value="Chromosome 3"/>
</dbReference>
<gene>
    <name evidence="1" type="ORF">HG537_0C05240</name>
</gene>
<accession>A0A7H9HRW5</accession>
<dbReference type="GO" id="GO:0007030">
    <property type="term" value="P:Golgi organization"/>
    <property type="evidence" value="ECO:0007669"/>
    <property type="project" value="TreeGrafter"/>
</dbReference>
<dbReference type="OrthoDB" id="191601at2759"/>
<sequence length="310" mass="35301">MCILMATRAHPNYDLVLVSNRDEFFARKANIAGWRHDDYVLSPCDVALKPLSQKDFGTWIGVNKDGRIATILNLRLNDPTKARPAVCMRSRGKIPTTFLSASGSSFDEWDTYEKYCEKLPSLKETGDFNFFYGGCTKGEYVVIDSLGDTFQVLRENDDEYMVVSNDKFKTGRGDGPRWQKVDLAAQTLRKLIENTSVESEESLIQKLFEVASLNTLQKEDYEARHERAVELAKRTIFVPPLKVSANDDLGTSVPVGTYYGTRSQTLILVSKDRSHITYVERIIHDTDLDAQKFDSNRAKSVKRFDFDLHR</sequence>
<dbReference type="GO" id="GO:0005794">
    <property type="term" value="C:Golgi apparatus"/>
    <property type="evidence" value="ECO:0007669"/>
    <property type="project" value="TreeGrafter"/>
</dbReference>
<protein>
    <recommendedName>
        <fullName evidence="3">DUF833-domain-containing protein</fullName>
    </recommendedName>
</protein>
<organism evidence="1 2">
    <name type="scientific">Torulaspora globosa</name>
    <dbReference type="NCBI Taxonomy" id="48254"/>
    <lineage>
        <taxon>Eukaryota</taxon>
        <taxon>Fungi</taxon>
        <taxon>Dikarya</taxon>
        <taxon>Ascomycota</taxon>
        <taxon>Saccharomycotina</taxon>
        <taxon>Saccharomycetes</taxon>
        <taxon>Saccharomycetales</taxon>
        <taxon>Saccharomycetaceae</taxon>
        <taxon>Torulaspora</taxon>
    </lineage>
</organism>
<dbReference type="GO" id="GO:0009306">
    <property type="term" value="P:protein secretion"/>
    <property type="evidence" value="ECO:0007669"/>
    <property type="project" value="TreeGrafter"/>
</dbReference>
<name>A0A7H9HRW5_9SACH</name>
<evidence type="ECO:0008006" key="3">
    <source>
        <dbReference type="Google" id="ProtNLM"/>
    </source>
</evidence>
<dbReference type="PANTHER" id="PTHR17985">
    <property type="entry name" value="SER/THR-RICH PROTEIN T10 IN DGCR REGION"/>
    <property type="match status" value="1"/>
</dbReference>
<dbReference type="Pfam" id="PF05742">
    <property type="entry name" value="TANGO2"/>
    <property type="match status" value="1"/>
</dbReference>
<keyword evidence="2" id="KW-1185">Reference proteome</keyword>